<proteinExistence type="predicted"/>
<comment type="caution">
    <text evidence="4">The sequence shown here is derived from an EMBL/GenBank/DDBJ whole genome shotgun (WGS) entry which is preliminary data.</text>
</comment>
<organism evidence="4 5">
    <name type="scientific">Linnemannia gamsii</name>
    <dbReference type="NCBI Taxonomy" id="64522"/>
    <lineage>
        <taxon>Eukaryota</taxon>
        <taxon>Fungi</taxon>
        <taxon>Fungi incertae sedis</taxon>
        <taxon>Mucoromycota</taxon>
        <taxon>Mortierellomycotina</taxon>
        <taxon>Mortierellomycetes</taxon>
        <taxon>Mortierellales</taxon>
        <taxon>Mortierellaceae</taxon>
        <taxon>Linnemannia</taxon>
    </lineage>
</organism>
<keyword evidence="2" id="KW-0472">Membrane</keyword>
<dbReference type="AlphaFoldDB" id="A0A9P6QWV6"/>
<dbReference type="InterPro" id="IPR050300">
    <property type="entry name" value="GDXG_lipolytic_enzyme"/>
</dbReference>
<dbReference type="Proteomes" id="UP000823405">
    <property type="component" value="Unassembled WGS sequence"/>
</dbReference>
<dbReference type="InterPro" id="IPR013094">
    <property type="entry name" value="AB_hydrolase_3"/>
</dbReference>
<dbReference type="Pfam" id="PF07859">
    <property type="entry name" value="Abhydrolase_3"/>
    <property type="match status" value="1"/>
</dbReference>
<name>A0A9P6QWV6_9FUNG</name>
<keyword evidence="2" id="KW-1133">Transmembrane helix</keyword>
<keyword evidence="2" id="KW-0812">Transmembrane</keyword>
<sequence>MPPELKDSKNGPIIESVPRKPSSLLGLQDEQHHPDQSFYYKRPSFLNRIYLSGVIHRPNDLLFLGHGLISILWTLVCLLLVDLPFLITTRFHTNSERHPVTWGAFYSFCMSMSRACSSSVHNVAQLRLVSNIITWFVPVRMLLLPSNSYSVKYNVQIKVHLNTLLEPERKTLAPTRARLNLNNSLDGTHRNPVNPSSEYLASFLPDNHPQNLGRLANLPEESGALDEDGTYTLRGEWIEALDDPIKEEDRTRRDGARRPSRSNVVILYCHGGGHVFCSASFHREVVTRMLLEIGPGARAFVVDYRLAPEDPFPAAVHDIYAAYLYLTQPNHPAITFFSNGSSTNNPHYHVSTPILPKDIVLAGDSAGAGVAIAFQLYMRDYVQPSVEPKFEMPPVTVLISFNFARAYLCGDTKLAPNERNCRGRHMVWEWYRHLAQHPLVSPVYTANLSGLGGATLLQTGAFDRLADDTRLYAHKLGQANLDQRVRLELYRDQVHVHQFFEFLPMAAKALRTMTDFIYDSQEEYNNKNRPAQQLLARPRRRANNKYMNSGSFIGAGKKGSGQGAGTEWIVVDTDGTEWEGHDDEGCPISVLEDCWNLETREKAAANA</sequence>
<keyword evidence="5" id="KW-1185">Reference proteome</keyword>
<dbReference type="PANTHER" id="PTHR48081">
    <property type="entry name" value="AB HYDROLASE SUPERFAMILY PROTEIN C4A8.06C"/>
    <property type="match status" value="1"/>
</dbReference>
<accession>A0A9P6QWV6</accession>
<protein>
    <recommendedName>
        <fullName evidence="3">Alpha/beta hydrolase fold-3 domain-containing protein</fullName>
    </recommendedName>
</protein>
<dbReference type="OrthoDB" id="1662883at2759"/>
<gene>
    <name evidence="4" type="ORF">BGZ97_002005</name>
</gene>
<dbReference type="SUPFAM" id="SSF53474">
    <property type="entry name" value="alpha/beta-Hydrolases"/>
    <property type="match status" value="1"/>
</dbReference>
<dbReference type="GO" id="GO:0016787">
    <property type="term" value="F:hydrolase activity"/>
    <property type="evidence" value="ECO:0007669"/>
    <property type="project" value="UniProtKB-KW"/>
</dbReference>
<dbReference type="EMBL" id="JAAAIN010001425">
    <property type="protein sequence ID" value="KAG0303203.1"/>
    <property type="molecule type" value="Genomic_DNA"/>
</dbReference>
<evidence type="ECO:0000256" key="1">
    <source>
        <dbReference type="ARBA" id="ARBA00022801"/>
    </source>
</evidence>
<evidence type="ECO:0000313" key="5">
    <source>
        <dbReference type="Proteomes" id="UP000823405"/>
    </source>
</evidence>
<evidence type="ECO:0000259" key="3">
    <source>
        <dbReference type="Pfam" id="PF07859"/>
    </source>
</evidence>
<feature type="domain" description="Alpha/beta hydrolase fold-3" evidence="3">
    <location>
        <begin position="266"/>
        <end position="496"/>
    </location>
</feature>
<evidence type="ECO:0000313" key="4">
    <source>
        <dbReference type="EMBL" id="KAG0303203.1"/>
    </source>
</evidence>
<dbReference type="InterPro" id="IPR029058">
    <property type="entry name" value="AB_hydrolase_fold"/>
</dbReference>
<evidence type="ECO:0000256" key="2">
    <source>
        <dbReference type="SAM" id="Phobius"/>
    </source>
</evidence>
<keyword evidence="1" id="KW-0378">Hydrolase</keyword>
<dbReference type="PANTHER" id="PTHR48081:SF8">
    <property type="entry name" value="ALPHA_BETA HYDROLASE FOLD-3 DOMAIN-CONTAINING PROTEIN-RELATED"/>
    <property type="match status" value="1"/>
</dbReference>
<dbReference type="Gene3D" id="3.40.50.1820">
    <property type="entry name" value="alpha/beta hydrolase"/>
    <property type="match status" value="1"/>
</dbReference>
<reference evidence="4" key="1">
    <citation type="journal article" date="2020" name="Fungal Divers.">
        <title>Resolving the Mortierellaceae phylogeny through synthesis of multi-gene phylogenetics and phylogenomics.</title>
        <authorList>
            <person name="Vandepol N."/>
            <person name="Liber J."/>
            <person name="Desiro A."/>
            <person name="Na H."/>
            <person name="Kennedy M."/>
            <person name="Barry K."/>
            <person name="Grigoriev I.V."/>
            <person name="Miller A.N."/>
            <person name="O'Donnell K."/>
            <person name="Stajich J.E."/>
            <person name="Bonito G."/>
        </authorList>
    </citation>
    <scope>NUCLEOTIDE SEQUENCE</scope>
    <source>
        <strain evidence="4">NVP60</strain>
    </source>
</reference>
<feature type="transmembrane region" description="Helical" evidence="2">
    <location>
        <begin position="61"/>
        <end position="87"/>
    </location>
</feature>